<dbReference type="PANTHER" id="PTHR48075:SF3">
    <property type="entry name" value="3-HYDROXYACYL-COA DEHYDROGENASE"/>
    <property type="match status" value="1"/>
</dbReference>
<dbReference type="Pfam" id="PF00725">
    <property type="entry name" value="3HCDH"/>
    <property type="match status" value="1"/>
</dbReference>
<evidence type="ECO:0000313" key="5">
    <source>
        <dbReference type="Proteomes" id="UP000039046"/>
    </source>
</evidence>
<dbReference type="InterPro" id="IPR008927">
    <property type="entry name" value="6-PGluconate_DH-like_C_sf"/>
</dbReference>
<dbReference type="Gene3D" id="1.10.1040.10">
    <property type="entry name" value="N-(1-d-carboxylethyl)-l-norvaline Dehydrogenase, domain 2"/>
    <property type="match status" value="1"/>
</dbReference>
<evidence type="ECO:0000259" key="2">
    <source>
        <dbReference type="Pfam" id="PF00725"/>
    </source>
</evidence>
<proteinExistence type="predicted"/>
<dbReference type="InterPro" id="IPR006176">
    <property type="entry name" value="3-OHacyl-CoA_DH_NAD-bd"/>
</dbReference>
<dbReference type="STRING" id="1531966.A0A0A1TPM1"/>
<dbReference type="SMART" id="SM00135">
    <property type="entry name" value="LY"/>
    <property type="match status" value="5"/>
</dbReference>
<dbReference type="EMBL" id="CDHN01000005">
    <property type="protein sequence ID" value="CEJ93478.1"/>
    <property type="molecule type" value="Genomic_DNA"/>
</dbReference>
<dbReference type="Pfam" id="PF02737">
    <property type="entry name" value="3HCDH_N"/>
    <property type="match status" value="1"/>
</dbReference>
<dbReference type="InterPro" id="IPR011042">
    <property type="entry name" value="6-blade_b-propeller_TolB-like"/>
</dbReference>
<evidence type="ECO:0008006" key="6">
    <source>
        <dbReference type="Google" id="ProtNLM"/>
    </source>
</evidence>
<dbReference type="SUPFAM" id="SSF101898">
    <property type="entry name" value="NHL repeat"/>
    <property type="match status" value="1"/>
</dbReference>
<dbReference type="SUPFAM" id="SSF48179">
    <property type="entry name" value="6-phosphogluconate dehydrogenase C-terminal domain-like"/>
    <property type="match status" value="1"/>
</dbReference>
<dbReference type="AlphaFoldDB" id="A0A0A1TPM1"/>
<evidence type="ECO:0000313" key="4">
    <source>
        <dbReference type="EMBL" id="CEJ93478.1"/>
    </source>
</evidence>
<keyword evidence="1" id="KW-0560">Oxidoreductase</keyword>
<dbReference type="Gene3D" id="2.120.10.30">
    <property type="entry name" value="TolB, C-terminal domain"/>
    <property type="match status" value="2"/>
</dbReference>
<dbReference type="SUPFAM" id="SSF51735">
    <property type="entry name" value="NAD(P)-binding Rossmann-fold domains"/>
    <property type="match status" value="1"/>
</dbReference>
<sequence length="614" mass="68019">MTFQLPATTNRTVAVLGGGVLGRRIACSWAASGFDVAVFDPDSEQRIATVHYCQANAVQFSDVKQRGSVEAFQDVQDAVSRAWLVIEAIPERLALKISTFQQLEVMAPKDAILATNSSSFKSREMVSDLQPSTKQRVLNMHYYMPPRNRVVELMTDGNTDKTIFPFLQRKLGETGMRAYVARKESTGLIFNRLWAAIKREILTILAEGVSVPEEIDELWQQIWVENVSGPVAMMDAVGLDTVSFIEQHYIAERQLSDLPVRYLQQYIDEGKLGAKSSKGGLLPAGKTTKTSAKLRGDHDNLHAPLLYFLDIGLRAPDIQDAFSSGRILTGASDGRAMRVLVDHQRTPDGLAVSLAVGKLFWTSMGVPAENDGAVLSANLDGSDVQEIVPRGHVHTPKQICIDHESKTLYFCDREGLRVMRCGFDGSGLETIIRTGRWKEDVDAVEDQTNWCVGIAVDLAQRNFYWTQKGPSKGNMGRILRASLDMPAGQTCDSRSDIEVLFRGLPEPVDLELDPAERVLYWTDRGEHPVGNSINSASLSGIQPVRAENSVPGVHYKILARNFHEAIGIKLDTRNRHIYATDLGGSVYRFDLNGGDRQRFYEEQGAFTGLTLAFV</sequence>
<feature type="domain" description="3-hydroxyacyl-CoA dehydrogenase NAD binding" evidence="3">
    <location>
        <begin position="12"/>
        <end position="168"/>
    </location>
</feature>
<dbReference type="GO" id="GO:0070403">
    <property type="term" value="F:NAD+ binding"/>
    <property type="evidence" value="ECO:0007669"/>
    <property type="project" value="InterPro"/>
</dbReference>
<dbReference type="InterPro" id="IPR013328">
    <property type="entry name" value="6PGD_dom2"/>
</dbReference>
<dbReference type="InterPro" id="IPR000033">
    <property type="entry name" value="LDLR_classB_rpt"/>
</dbReference>
<dbReference type="PANTHER" id="PTHR48075">
    <property type="entry name" value="3-HYDROXYACYL-COA DEHYDROGENASE FAMILY PROTEIN"/>
    <property type="match status" value="1"/>
</dbReference>
<dbReference type="InterPro" id="IPR036291">
    <property type="entry name" value="NAD(P)-bd_dom_sf"/>
</dbReference>
<protein>
    <recommendedName>
        <fullName evidence="6">3-hydroxyacyl-CoA dehydrogenase</fullName>
    </recommendedName>
</protein>
<dbReference type="HOGENOM" id="CLU_031652_0_0_1"/>
<dbReference type="InterPro" id="IPR006108">
    <property type="entry name" value="3HC_DH_C"/>
</dbReference>
<accession>A0A0A1TPM1</accession>
<evidence type="ECO:0000256" key="1">
    <source>
        <dbReference type="ARBA" id="ARBA00023002"/>
    </source>
</evidence>
<keyword evidence="5" id="KW-1185">Reference proteome</keyword>
<evidence type="ECO:0000259" key="3">
    <source>
        <dbReference type="Pfam" id="PF02737"/>
    </source>
</evidence>
<dbReference type="OrthoDB" id="5958943at2759"/>
<feature type="domain" description="3-hydroxyacyl-CoA dehydrogenase C-terminal" evidence="2">
    <location>
        <begin position="187"/>
        <end position="280"/>
    </location>
</feature>
<dbReference type="GO" id="GO:0006631">
    <property type="term" value="P:fatty acid metabolic process"/>
    <property type="evidence" value="ECO:0007669"/>
    <property type="project" value="InterPro"/>
</dbReference>
<gene>
    <name evidence="4" type="ORF">VHEMI09062</name>
</gene>
<name>A0A0A1TPM1_9HYPO</name>
<reference evidence="4 5" key="1">
    <citation type="journal article" date="2015" name="Genome Announc.">
        <title>Draft Genome Sequence and Gene Annotation of the Entomopathogenic Fungus Verticillium hemipterigenum.</title>
        <authorList>
            <person name="Horn F."/>
            <person name="Habel A."/>
            <person name="Scharf D.H."/>
            <person name="Dworschak J."/>
            <person name="Brakhage A.A."/>
            <person name="Guthke R."/>
            <person name="Hertweck C."/>
            <person name="Linde J."/>
        </authorList>
    </citation>
    <scope>NUCLEOTIDE SEQUENCE [LARGE SCALE GENOMIC DNA]</scope>
</reference>
<dbReference type="GO" id="GO:0016616">
    <property type="term" value="F:oxidoreductase activity, acting on the CH-OH group of donors, NAD or NADP as acceptor"/>
    <property type="evidence" value="ECO:0007669"/>
    <property type="project" value="InterPro"/>
</dbReference>
<organism evidence="4 5">
    <name type="scientific">[Torrubiella] hemipterigena</name>
    <dbReference type="NCBI Taxonomy" id="1531966"/>
    <lineage>
        <taxon>Eukaryota</taxon>
        <taxon>Fungi</taxon>
        <taxon>Dikarya</taxon>
        <taxon>Ascomycota</taxon>
        <taxon>Pezizomycotina</taxon>
        <taxon>Sordariomycetes</taxon>
        <taxon>Hypocreomycetidae</taxon>
        <taxon>Hypocreales</taxon>
        <taxon>Clavicipitaceae</taxon>
        <taxon>Clavicipitaceae incertae sedis</taxon>
        <taxon>'Torrubiella' clade</taxon>
    </lineage>
</organism>
<dbReference type="Gene3D" id="3.40.50.720">
    <property type="entry name" value="NAD(P)-binding Rossmann-like Domain"/>
    <property type="match status" value="1"/>
</dbReference>
<dbReference type="Proteomes" id="UP000039046">
    <property type="component" value="Unassembled WGS sequence"/>
</dbReference>